<dbReference type="PANTHER" id="PTHR21301">
    <property type="entry name" value="REVERSE TRANSCRIPTASE"/>
    <property type="match status" value="1"/>
</dbReference>
<evidence type="ECO:0000313" key="3">
    <source>
        <dbReference type="EMBL" id="RLU21382.1"/>
    </source>
</evidence>
<comment type="caution">
    <text evidence="3">The sequence shown here is derived from an EMBL/GenBank/DDBJ whole genome shotgun (WGS) entry which is preliminary data.</text>
</comment>
<dbReference type="AlphaFoldDB" id="A0A3L8DMH1"/>
<organism evidence="3 4">
    <name type="scientific">Ooceraea biroi</name>
    <name type="common">Clonal raider ant</name>
    <name type="synonym">Cerapachys biroi</name>
    <dbReference type="NCBI Taxonomy" id="2015173"/>
    <lineage>
        <taxon>Eukaryota</taxon>
        <taxon>Metazoa</taxon>
        <taxon>Ecdysozoa</taxon>
        <taxon>Arthropoda</taxon>
        <taxon>Hexapoda</taxon>
        <taxon>Insecta</taxon>
        <taxon>Pterygota</taxon>
        <taxon>Neoptera</taxon>
        <taxon>Endopterygota</taxon>
        <taxon>Hymenoptera</taxon>
        <taxon>Apocrita</taxon>
        <taxon>Aculeata</taxon>
        <taxon>Formicoidea</taxon>
        <taxon>Formicidae</taxon>
        <taxon>Dorylinae</taxon>
        <taxon>Ooceraea</taxon>
    </lineage>
</organism>
<feature type="domain" description="Reverse transcriptase" evidence="1">
    <location>
        <begin position="50"/>
        <end position="302"/>
    </location>
</feature>
<protein>
    <recommendedName>
        <fullName evidence="1">Reverse transcriptase domain-containing protein</fullName>
    </recommendedName>
</protein>
<sequence>MNTDDYYSKMNALLSDNDTYSKISKDPTKSLTAKLKDLLVRWKKKEYLSDAKYRSLLSTDGILLRAYGLPKTHKKNCPLRIIVSYTNCPLYPLSSFLHEIIHNNILFPESHILNSSQLVNALRGTSLDPNFQFASLDAVSLFTNVPTDLAIQSIRDRWDDISKGTSIPIDEFLIAINFVLSSTCFSFGGHIYKQIFGTLMGSPISMIVADLVLQDIESKALSTLNRHIPIYCRHVDDIILASHPAYFNDILNTFNSFHSRLQFTIEHSNNNSINFLDISIIFEHGNINLDWYHKPTFSGRYLNFFSHHPTSHKRGVIFGLTDKVLQISDPQFHKRISNF</sequence>
<dbReference type="InterPro" id="IPR043502">
    <property type="entry name" value="DNA/RNA_pol_sf"/>
</dbReference>
<proteinExistence type="predicted"/>
<accession>A0A3L8DMH1</accession>
<dbReference type="EMBL" id="QOIP01000006">
    <property type="protein sequence ID" value="RLU21129.1"/>
    <property type="molecule type" value="Genomic_DNA"/>
</dbReference>
<evidence type="ECO:0000259" key="1">
    <source>
        <dbReference type="PROSITE" id="PS50878"/>
    </source>
</evidence>
<evidence type="ECO:0000313" key="2">
    <source>
        <dbReference type="EMBL" id="RLU21129.1"/>
    </source>
</evidence>
<gene>
    <name evidence="2" type="ORF">DMN91_005502</name>
    <name evidence="3" type="ORF">DMN91_005755</name>
</gene>
<dbReference type="OrthoDB" id="7551601at2759"/>
<dbReference type="InterPro" id="IPR058912">
    <property type="entry name" value="HTH_animal"/>
</dbReference>
<dbReference type="Proteomes" id="UP000279307">
    <property type="component" value="Chromosome 6"/>
</dbReference>
<evidence type="ECO:0000313" key="4">
    <source>
        <dbReference type="Proteomes" id="UP000279307"/>
    </source>
</evidence>
<name>A0A3L8DMH1_OOCBI</name>
<reference evidence="3 4" key="1">
    <citation type="journal article" date="2018" name="Genome Res.">
        <title>The genomic architecture and molecular evolution of ant odorant receptors.</title>
        <authorList>
            <person name="McKenzie S.K."/>
            <person name="Kronauer D.J.C."/>
        </authorList>
    </citation>
    <scope>NUCLEOTIDE SEQUENCE [LARGE SCALE GENOMIC DNA]</scope>
    <source>
        <strain evidence="3">Clonal line C1</strain>
    </source>
</reference>
<dbReference type="EMBL" id="QOIP01000006">
    <property type="protein sequence ID" value="RLU21382.1"/>
    <property type="molecule type" value="Genomic_DNA"/>
</dbReference>
<dbReference type="InterPro" id="IPR000477">
    <property type="entry name" value="RT_dom"/>
</dbReference>
<dbReference type="GO" id="GO:0071897">
    <property type="term" value="P:DNA biosynthetic process"/>
    <property type="evidence" value="ECO:0007669"/>
    <property type="project" value="UniProtKB-ARBA"/>
</dbReference>
<dbReference type="PROSITE" id="PS50878">
    <property type="entry name" value="RT_POL"/>
    <property type="match status" value="1"/>
</dbReference>
<dbReference type="Pfam" id="PF26215">
    <property type="entry name" value="HTH_animal"/>
    <property type="match status" value="1"/>
</dbReference>
<dbReference type="SUPFAM" id="SSF56672">
    <property type="entry name" value="DNA/RNA polymerases"/>
    <property type="match status" value="1"/>
</dbReference>
<reference evidence="3" key="2">
    <citation type="submission" date="2018-07" db="EMBL/GenBank/DDBJ databases">
        <authorList>
            <person name="Mckenzie S.K."/>
            <person name="Kronauer D.J.C."/>
        </authorList>
    </citation>
    <scope>NUCLEOTIDE SEQUENCE</scope>
    <source>
        <strain evidence="3">Clonal line C1</strain>
    </source>
</reference>
<dbReference type="PANTHER" id="PTHR21301:SF10">
    <property type="entry name" value="REVERSE TRANSCRIPTASE DOMAIN-CONTAINING PROTEIN"/>
    <property type="match status" value="1"/>
</dbReference>